<feature type="signal peptide" evidence="5">
    <location>
        <begin position="1"/>
        <end position="24"/>
    </location>
</feature>
<dbReference type="Proteomes" id="UP001597186">
    <property type="component" value="Unassembled WGS sequence"/>
</dbReference>
<gene>
    <name evidence="7" type="ORF">ACFTOW_18275</name>
</gene>
<keyword evidence="3 4" id="KW-0408">Iron</keyword>
<evidence type="ECO:0000313" key="7">
    <source>
        <dbReference type="EMBL" id="MFD1511332.1"/>
    </source>
</evidence>
<dbReference type="InterPro" id="IPR051459">
    <property type="entry name" value="Cytochrome_c-type_DH"/>
</dbReference>
<reference evidence="8" key="1">
    <citation type="journal article" date="2019" name="Int. J. Syst. Evol. Microbiol.">
        <title>The Global Catalogue of Microorganisms (GCM) 10K type strain sequencing project: providing services to taxonomists for standard genome sequencing and annotation.</title>
        <authorList>
            <consortium name="The Broad Institute Genomics Platform"/>
            <consortium name="The Broad Institute Genome Sequencing Center for Infectious Disease"/>
            <person name="Wu L."/>
            <person name="Ma J."/>
        </authorList>
    </citation>
    <scope>NUCLEOTIDE SEQUENCE [LARGE SCALE GENOMIC DNA]</scope>
    <source>
        <strain evidence="8">CGMCC 1.12477</strain>
    </source>
</reference>
<dbReference type="EMBL" id="JBHUDD010000157">
    <property type="protein sequence ID" value="MFD1511332.1"/>
    <property type="molecule type" value="Genomic_DNA"/>
</dbReference>
<accession>A0ABW4EJG3</accession>
<evidence type="ECO:0000256" key="1">
    <source>
        <dbReference type="ARBA" id="ARBA00022617"/>
    </source>
</evidence>
<feature type="chain" id="PRO_5046165382" evidence="5">
    <location>
        <begin position="25"/>
        <end position="151"/>
    </location>
</feature>
<dbReference type="PANTHER" id="PTHR35008">
    <property type="entry name" value="BLL4482 PROTEIN-RELATED"/>
    <property type="match status" value="1"/>
</dbReference>
<dbReference type="Gene3D" id="1.10.760.10">
    <property type="entry name" value="Cytochrome c-like domain"/>
    <property type="match status" value="1"/>
</dbReference>
<comment type="caution">
    <text evidence="7">The sequence shown here is derived from an EMBL/GenBank/DDBJ whole genome shotgun (WGS) entry which is preliminary data.</text>
</comment>
<dbReference type="SUPFAM" id="SSF46626">
    <property type="entry name" value="Cytochrome c"/>
    <property type="match status" value="1"/>
</dbReference>
<sequence>MRIFSARYAALTLASLLPAAAVVADPQGLLPYRDADAVAQGQALYADHCAACHGARLEGEPDWRARDEDGYLPAPPHDVTGHTWHHPDAQLFDITKYGIEAIVGNGYKSRMMGYEHVLSDDEILSILAFIKSTWPEGVIARHDQLNRVAGN</sequence>
<keyword evidence="2 4" id="KW-0479">Metal-binding</keyword>
<organism evidence="7 8">
    <name type="scientific">Lacimonas salitolerans</name>
    <dbReference type="NCBI Taxonomy" id="1323750"/>
    <lineage>
        <taxon>Bacteria</taxon>
        <taxon>Pseudomonadati</taxon>
        <taxon>Pseudomonadota</taxon>
        <taxon>Alphaproteobacteria</taxon>
        <taxon>Rhodobacterales</taxon>
        <taxon>Paracoccaceae</taxon>
        <taxon>Lacimonas</taxon>
    </lineage>
</organism>
<evidence type="ECO:0000256" key="5">
    <source>
        <dbReference type="SAM" id="SignalP"/>
    </source>
</evidence>
<feature type="domain" description="Cytochrome c" evidence="6">
    <location>
        <begin position="36"/>
        <end position="134"/>
    </location>
</feature>
<name>A0ABW4EJG3_9RHOB</name>
<dbReference type="InterPro" id="IPR009056">
    <property type="entry name" value="Cyt_c-like_dom"/>
</dbReference>
<dbReference type="InterPro" id="IPR036909">
    <property type="entry name" value="Cyt_c-like_dom_sf"/>
</dbReference>
<keyword evidence="1 4" id="KW-0349">Heme</keyword>
<evidence type="ECO:0000259" key="6">
    <source>
        <dbReference type="PROSITE" id="PS51007"/>
    </source>
</evidence>
<dbReference type="RefSeq" id="WP_379918417.1">
    <property type="nucleotide sequence ID" value="NZ_JBHUDD010000157.1"/>
</dbReference>
<evidence type="ECO:0000256" key="3">
    <source>
        <dbReference type="ARBA" id="ARBA00023004"/>
    </source>
</evidence>
<keyword evidence="5" id="KW-0732">Signal</keyword>
<evidence type="ECO:0000256" key="2">
    <source>
        <dbReference type="ARBA" id="ARBA00022723"/>
    </source>
</evidence>
<dbReference type="Pfam" id="PF00034">
    <property type="entry name" value="Cytochrom_C"/>
    <property type="match status" value="1"/>
</dbReference>
<dbReference type="PANTHER" id="PTHR35008:SF4">
    <property type="entry name" value="BLL4482 PROTEIN"/>
    <property type="match status" value="1"/>
</dbReference>
<proteinExistence type="predicted"/>
<keyword evidence="8" id="KW-1185">Reference proteome</keyword>
<protein>
    <submittedName>
        <fullName evidence="7">C-type cytochrome</fullName>
    </submittedName>
</protein>
<dbReference type="PROSITE" id="PS51007">
    <property type="entry name" value="CYTC"/>
    <property type="match status" value="1"/>
</dbReference>
<evidence type="ECO:0000256" key="4">
    <source>
        <dbReference type="PROSITE-ProRule" id="PRU00433"/>
    </source>
</evidence>
<evidence type="ECO:0000313" key="8">
    <source>
        <dbReference type="Proteomes" id="UP001597186"/>
    </source>
</evidence>